<gene>
    <name evidence="2" type="ORF">EC957_009496</name>
</gene>
<feature type="region of interest" description="Disordered" evidence="1">
    <location>
        <begin position="125"/>
        <end position="226"/>
    </location>
</feature>
<comment type="caution">
    <text evidence="2">The sequence shown here is derived from an EMBL/GenBank/DDBJ whole genome shotgun (WGS) entry which is preliminary data.</text>
</comment>
<feature type="compositionally biased region" description="Low complexity" evidence="1">
    <location>
        <begin position="197"/>
        <end position="212"/>
    </location>
</feature>
<feature type="compositionally biased region" description="Basic and acidic residues" evidence="1">
    <location>
        <begin position="125"/>
        <end position="138"/>
    </location>
</feature>
<feature type="compositionally biased region" description="Basic and acidic residues" evidence="1">
    <location>
        <begin position="168"/>
        <end position="177"/>
    </location>
</feature>
<proteinExistence type="predicted"/>
<evidence type="ECO:0000256" key="1">
    <source>
        <dbReference type="SAM" id="MobiDB-lite"/>
    </source>
</evidence>
<dbReference type="AlphaFoldDB" id="A0A9P6EWX5"/>
<sequence>MDPKKHESGDHSNMNDNVDDSRLISKESITWLMEKLARKEEICMPEYCKEFGLTNENDAHTAFLSLLSMSVLPTATRTILTKKYEKWRRNEGEAFWLSREADYIIEVATNGTIGDLVKRGRFYTERRLGSRPQDEPKESVQAGQKHPRDPSDDDNTAPQISPPPSRSDMLRPNKGRYESQASTDSHQLLACATSGETRPPASRASQRSSTSSFEFGETGPHSLPTSHKTLLETASSLAPPFVTSHDDHYGQLASGTSSKQKHRESRRVSFGRSLTLEDLSRQEPPLRTETHDYPPDTTPPIYSPRSSLGTDLPSTSTDLADSDFVDQGDPVQSTSRLYSWNFMDGQGRVDSNVDRYWEHNGTVIGTDLMRFRTRTVENNGGFTKAHQKLKMEEFEEMLEESPPVDRNLKAILSKMTNNSQYWNSQARNEDTYLKSLLGPFLDTYFGKLKYAKSDWTPTQDDTVDPESSTLIPDYGTATLIGEQRYFVLLLEGKIAGNTGQCQMWDDLTKLGQEMKSALDSILKLMPSGDVCVIGILVREPLTEFFSMRLHAEGTYVMHKFASAFIVTGAMNAFPILHLMEVCEHAKRMVEQTIGEIRRVKVHESSSPKVPLSWLRPSFKKPKRYQVTDISR</sequence>
<feature type="region of interest" description="Disordered" evidence="1">
    <location>
        <begin position="239"/>
        <end position="330"/>
    </location>
</feature>
<reference evidence="2" key="1">
    <citation type="journal article" date="2020" name="Fungal Divers.">
        <title>Resolving the Mortierellaceae phylogeny through synthesis of multi-gene phylogenetics and phylogenomics.</title>
        <authorList>
            <person name="Vandepol N."/>
            <person name="Liber J."/>
            <person name="Desiro A."/>
            <person name="Na H."/>
            <person name="Kennedy M."/>
            <person name="Barry K."/>
            <person name="Grigoriev I.V."/>
            <person name="Miller A.N."/>
            <person name="O'Donnell K."/>
            <person name="Stajich J.E."/>
            <person name="Bonito G."/>
        </authorList>
    </citation>
    <scope>NUCLEOTIDE SEQUENCE</scope>
    <source>
        <strain evidence="2">NRRL 2591</strain>
    </source>
</reference>
<evidence type="ECO:0000313" key="3">
    <source>
        <dbReference type="Proteomes" id="UP000723463"/>
    </source>
</evidence>
<protein>
    <submittedName>
        <fullName evidence="2">Uncharacterized protein</fullName>
    </submittedName>
</protein>
<keyword evidence="3" id="KW-1185">Reference proteome</keyword>
<feature type="non-terminal residue" evidence="2">
    <location>
        <position position="631"/>
    </location>
</feature>
<feature type="compositionally biased region" description="Basic and acidic residues" evidence="1">
    <location>
        <begin position="278"/>
        <end position="294"/>
    </location>
</feature>
<accession>A0A9P6EWX5</accession>
<organism evidence="2 3">
    <name type="scientific">Mortierella hygrophila</name>
    <dbReference type="NCBI Taxonomy" id="979708"/>
    <lineage>
        <taxon>Eukaryota</taxon>
        <taxon>Fungi</taxon>
        <taxon>Fungi incertae sedis</taxon>
        <taxon>Mucoromycota</taxon>
        <taxon>Mortierellomycotina</taxon>
        <taxon>Mortierellomycetes</taxon>
        <taxon>Mortierellales</taxon>
        <taxon>Mortierellaceae</taxon>
        <taxon>Mortierella</taxon>
    </lineage>
</organism>
<name>A0A9P6EWX5_9FUNG</name>
<evidence type="ECO:0000313" key="2">
    <source>
        <dbReference type="EMBL" id="KAF9536885.1"/>
    </source>
</evidence>
<feature type="compositionally biased region" description="Polar residues" evidence="1">
    <location>
        <begin position="304"/>
        <end position="319"/>
    </location>
</feature>
<dbReference type="Proteomes" id="UP000723463">
    <property type="component" value="Unassembled WGS sequence"/>
</dbReference>
<dbReference type="EMBL" id="JAAAXW010000520">
    <property type="protein sequence ID" value="KAF9536885.1"/>
    <property type="molecule type" value="Genomic_DNA"/>
</dbReference>